<proteinExistence type="predicted"/>
<dbReference type="Gene3D" id="3.50.50.60">
    <property type="entry name" value="FAD/NAD(P)-binding domain"/>
    <property type="match status" value="2"/>
</dbReference>
<dbReference type="PANTHER" id="PTHR13847">
    <property type="entry name" value="SARCOSINE DEHYDROGENASE-RELATED"/>
    <property type="match status" value="1"/>
</dbReference>
<dbReference type="Proteomes" id="UP000272474">
    <property type="component" value="Unassembled WGS sequence"/>
</dbReference>
<dbReference type="GO" id="GO:0016491">
    <property type="term" value="F:oxidoreductase activity"/>
    <property type="evidence" value="ECO:0007669"/>
    <property type="project" value="UniProtKB-KW"/>
</dbReference>
<keyword evidence="1" id="KW-0560">Oxidoreductase</keyword>
<dbReference type="GO" id="GO:0005737">
    <property type="term" value="C:cytoplasm"/>
    <property type="evidence" value="ECO:0007669"/>
    <property type="project" value="TreeGrafter"/>
</dbReference>
<dbReference type="EMBL" id="RBAL01000004">
    <property type="protein sequence ID" value="RKN44092.1"/>
    <property type="molecule type" value="Genomic_DNA"/>
</dbReference>
<gene>
    <name evidence="4" type="ORF">D7294_09930</name>
</gene>
<reference evidence="4 5" key="1">
    <citation type="journal article" date="2014" name="Int. J. Syst. Evol. Microbiol.">
        <title>Streptomyces hoynatensis sp. nov., isolated from deep marine sediment.</title>
        <authorList>
            <person name="Veyisoglu A."/>
            <person name="Sahin N."/>
        </authorList>
    </citation>
    <scope>NUCLEOTIDE SEQUENCE [LARGE SCALE GENOMIC DNA]</scope>
    <source>
        <strain evidence="4 5">KCTC 29097</strain>
    </source>
</reference>
<dbReference type="PANTHER" id="PTHR13847:SF289">
    <property type="entry name" value="GLYCINE OXIDASE"/>
    <property type="match status" value="1"/>
</dbReference>
<feature type="compositionally biased region" description="Low complexity" evidence="2">
    <location>
        <begin position="210"/>
        <end position="230"/>
    </location>
</feature>
<dbReference type="Pfam" id="PF01266">
    <property type="entry name" value="DAO"/>
    <property type="match status" value="1"/>
</dbReference>
<name>A0A3A9Z6K6_9ACTN</name>
<evidence type="ECO:0000259" key="3">
    <source>
        <dbReference type="Pfam" id="PF01266"/>
    </source>
</evidence>
<feature type="domain" description="FAD dependent oxidoreductase" evidence="3">
    <location>
        <begin position="2"/>
        <end position="368"/>
    </location>
</feature>
<keyword evidence="5" id="KW-1185">Reference proteome</keyword>
<dbReference type="InterPro" id="IPR006076">
    <property type="entry name" value="FAD-dep_OxRdtase"/>
</dbReference>
<dbReference type="Gene3D" id="3.30.9.10">
    <property type="entry name" value="D-Amino Acid Oxidase, subunit A, domain 2"/>
    <property type="match status" value="2"/>
</dbReference>
<dbReference type="SUPFAM" id="SSF54373">
    <property type="entry name" value="FAD-linked reductases, C-terminal domain"/>
    <property type="match status" value="1"/>
</dbReference>
<comment type="caution">
    <text evidence="4">The sequence shown here is derived from an EMBL/GenBank/DDBJ whole genome shotgun (WGS) entry which is preliminary data.</text>
</comment>
<dbReference type="SUPFAM" id="SSF51905">
    <property type="entry name" value="FAD/NAD(P)-binding domain"/>
    <property type="match status" value="1"/>
</dbReference>
<organism evidence="4 5">
    <name type="scientific">Streptomyces hoynatensis</name>
    <dbReference type="NCBI Taxonomy" id="1141874"/>
    <lineage>
        <taxon>Bacteria</taxon>
        <taxon>Bacillati</taxon>
        <taxon>Actinomycetota</taxon>
        <taxon>Actinomycetes</taxon>
        <taxon>Kitasatosporales</taxon>
        <taxon>Streptomycetaceae</taxon>
        <taxon>Streptomyces</taxon>
    </lineage>
</organism>
<dbReference type="OrthoDB" id="9806452at2"/>
<protein>
    <submittedName>
        <fullName evidence="4">FAD-dependent oxidoreductase</fullName>
    </submittedName>
</protein>
<feature type="region of interest" description="Disordered" evidence="2">
    <location>
        <begin position="205"/>
        <end position="236"/>
    </location>
</feature>
<evidence type="ECO:0000256" key="1">
    <source>
        <dbReference type="ARBA" id="ARBA00023002"/>
    </source>
</evidence>
<dbReference type="AlphaFoldDB" id="A0A3A9Z6K6"/>
<dbReference type="InterPro" id="IPR036188">
    <property type="entry name" value="FAD/NAD-bd_sf"/>
</dbReference>
<evidence type="ECO:0000256" key="2">
    <source>
        <dbReference type="SAM" id="MobiDB-lite"/>
    </source>
</evidence>
<evidence type="ECO:0000313" key="5">
    <source>
        <dbReference type="Proteomes" id="UP000272474"/>
    </source>
</evidence>
<sequence length="397" mass="39905">MGGGIVGACLAEELALAGAAVLVVDAGREPGHATGHAAGVAVPSLRHLGDPVLYGWLDAARGTLAEELARLAAGHPPFSRREPIVRCLPAAEAAAVLASAAGPALGERIGPAELRELLPGARVPEGQDLFRSPEGLMVDGRAYLEAVCHGGLAAGVDWRQGSAAVEVSPAERGGRPGVRLHCGEVVRGGRVVIAAGAWSGRLLPGPGPRGAPAGAPAHGPAADAADVPAGGPAGEGARRAAAAPWVAPQRGQLVVLRCERPPRCVLSSRFYLAPLPSGSVVVGATEEDAGFAARTSLAGTARLLAFALRTVPGLAEAEVCETRAGLRPTTRNGRPLVGELPGAPGVFVATGHAGHGLLTARHTARGVAAGLLREDWSGVPAEFSPRAAWGAVPAARP</sequence>
<accession>A0A3A9Z6K6</accession>
<evidence type="ECO:0000313" key="4">
    <source>
        <dbReference type="EMBL" id="RKN44092.1"/>
    </source>
</evidence>